<feature type="transmembrane region" description="Helical" evidence="7">
    <location>
        <begin position="12"/>
        <end position="30"/>
    </location>
</feature>
<comment type="caution">
    <text evidence="9">The sequence shown here is derived from an EMBL/GenBank/DDBJ whole genome shotgun (WGS) entry which is preliminary data.</text>
</comment>
<comment type="subcellular location">
    <subcellularLocation>
        <location evidence="1">Cell membrane</location>
        <topology evidence="1">Multi-pass membrane protein</topology>
    </subcellularLocation>
</comment>
<feature type="transmembrane region" description="Helical" evidence="7">
    <location>
        <begin position="141"/>
        <end position="159"/>
    </location>
</feature>
<proteinExistence type="inferred from homology"/>
<dbReference type="RefSeq" id="WP_197659643.1">
    <property type="nucleotide sequence ID" value="NZ_JAEAGR010000001.1"/>
</dbReference>
<keyword evidence="5 7" id="KW-1133">Transmembrane helix</keyword>
<dbReference type="GO" id="GO:0009246">
    <property type="term" value="P:enterobacterial common antigen biosynthetic process"/>
    <property type="evidence" value="ECO:0007669"/>
    <property type="project" value="TreeGrafter"/>
</dbReference>
<dbReference type="GO" id="GO:0005886">
    <property type="term" value="C:plasma membrane"/>
    <property type="evidence" value="ECO:0007669"/>
    <property type="project" value="UniProtKB-SubCell"/>
</dbReference>
<feature type="transmembrane region" description="Helical" evidence="7">
    <location>
        <begin position="111"/>
        <end position="134"/>
    </location>
</feature>
<keyword evidence="10" id="KW-1185">Reference proteome</keyword>
<evidence type="ECO:0000256" key="6">
    <source>
        <dbReference type="ARBA" id="ARBA00023136"/>
    </source>
</evidence>
<dbReference type="PANTHER" id="PTHR40074:SF2">
    <property type="entry name" value="O-ACETYLTRANSFERASE WECH"/>
    <property type="match status" value="1"/>
</dbReference>
<dbReference type="Proteomes" id="UP000623269">
    <property type="component" value="Unassembled WGS sequence"/>
</dbReference>
<feature type="domain" description="Acyltransferase 3" evidence="8">
    <location>
        <begin position="12"/>
        <end position="303"/>
    </location>
</feature>
<dbReference type="Pfam" id="PF01757">
    <property type="entry name" value="Acyl_transf_3"/>
    <property type="match status" value="1"/>
</dbReference>
<keyword evidence="9" id="KW-0012">Acyltransferase</keyword>
<gene>
    <name evidence="9" type="ORF">I5677_00745</name>
</gene>
<dbReference type="GO" id="GO:0016413">
    <property type="term" value="F:O-acetyltransferase activity"/>
    <property type="evidence" value="ECO:0007669"/>
    <property type="project" value="TreeGrafter"/>
</dbReference>
<evidence type="ECO:0000313" key="10">
    <source>
        <dbReference type="Proteomes" id="UP000623269"/>
    </source>
</evidence>
<keyword evidence="3" id="KW-1003">Cell membrane</keyword>
<name>A0A8J7KUU9_9FIRM</name>
<evidence type="ECO:0000259" key="8">
    <source>
        <dbReference type="Pfam" id="PF01757"/>
    </source>
</evidence>
<accession>A0A8J7KUU9</accession>
<dbReference type="InterPro" id="IPR002656">
    <property type="entry name" value="Acyl_transf_3_dom"/>
</dbReference>
<feature type="transmembrane region" description="Helical" evidence="7">
    <location>
        <begin position="79"/>
        <end position="99"/>
    </location>
</feature>
<evidence type="ECO:0000256" key="5">
    <source>
        <dbReference type="ARBA" id="ARBA00022989"/>
    </source>
</evidence>
<dbReference type="PANTHER" id="PTHR40074">
    <property type="entry name" value="O-ACETYLTRANSFERASE WECH"/>
    <property type="match status" value="1"/>
</dbReference>
<evidence type="ECO:0000256" key="4">
    <source>
        <dbReference type="ARBA" id="ARBA00022692"/>
    </source>
</evidence>
<sequence>MGEAKRFDERAYLFIVKAFALFSIVSAHVGTVPKATFPCNQIFGLVLDSIGAIGVGVFFFISGYLFYDTKRPLQPFFRKKAYTIGIPWLFCGTLLFLYVALRKGGLDFYHWFLTITAYSHLYYLSVLMMLYLMFWKGKNNIRYLFILMGVSYISIELTGLNYLTIYPYINPLNWAIYFVIGSLIRRFKLLCMLSSLCLRWLPVLILFYIAVLSVNLHHGEPISYWMKGAIPVEMLSIGMVLGLSAFCMKKKIEKLLIMLGQMSFAVYLLHTPFAGIITNLCNRYQLWYLTPVRPVMVLLITILAIKASEYVSKRIGMNKIVEILIGIRQTK</sequence>
<feature type="transmembrane region" description="Helical" evidence="7">
    <location>
        <begin position="165"/>
        <end position="184"/>
    </location>
</feature>
<protein>
    <submittedName>
        <fullName evidence="9">Acyltransferase</fullName>
    </submittedName>
</protein>
<feature type="transmembrane region" description="Helical" evidence="7">
    <location>
        <begin position="255"/>
        <end position="280"/>
    </location>
</feature>
<evidence type="ECO:0000313" key="9">
    <source>
        <dbReference type="EMBL" id="MBH1939415.1"/>
    </source>
</evidence>
<reference evidence="9" key="1">
    <citation type="submission" date="2020-12" db="EMBL/GenBank/DDBJ databases">
        <title>M. sibirica DSM 26468T genome.</title>
        <authorList>
            <person name="Thieme N."/>
            <person name="Rettenmaier R."/>
            <person name="Zverlov V."/>
            <person name="Liebl W."/>
        </authorList>
    </citation>
    <scope>NUCLEOTIDE SEQUENCE</scope>
    <source>
        <strain evidence="9">DSM 26468</strain>
    </source>
</reference>
<evidence type="ECO:0000256" key="7">
    <source>
        <dbReference type="SAM" id="Phobius"/>
    </source>
</evidence>
<dbReference type="EMBL" id="JAEAGR010000001">
    <property type="protein sequence ID" value="MBH1939415.1"/>
    <property type="molecule type" value="Genomic_DNA"/>
</dbReference>
<dbReference type="AlphaFoldDB" id="A0A8J7KUU9"/>
<keyword evidence="9" id="KW-0808">Transferase</keyword>
<keyword evidence="6 7" id="KW-0472">Membrane</keyword>
<evidence type="ECO:0000256" key="1">
    <source>
        <dbReference type="ARBA" id="ARBA00004651"/>
    </source>
</evidence>
<evidence type="ECO:0000256" key="2">
    <source>
        <dbReference type="ARBA" id="ARBA00007400"/>
    </source>
</evidence>
<feature type="transmembrane region" description="Helical" evidence="7">
    <location>
        <begin position="196"/>
        <end position="216"/>
    </location>
</feature>
<feature type="transmembrane region" description="Helical" evidence="7">
    <location>
        <begin position="42"/>
        <end position="67"/>
    </location>
</feature>
<organism evidence="9 10">
    <name type="scientific">Mobilitalea sibirica</name>
    <dbReference type="NCBI Taxonomy" id="1462919"/>
    <lineage>
        <taxon>Bacteria</taxon>
        <taxon>Bacillati</taxon>
        <taxon>Bacillota</taxon>
        <taxon>Clostridia</taxon>
        <taxon>Lachnospirales</taxon>
        <taxon>Lachnospiraceae</taxon>
        <taxon>Mobilitalea</taxon>
    </lineage>
</organism>
<feature type="transmembrane region" description="Helical" evidence="7">
    <location>
        <begin position="286"/>
        <end position="305"/>
    </location>
</feature>
<evidence type="ECO:0000256" key="3">
    <source>
        <dbReference type="ARBA" id="ARBA00022475"/>
    </source>
</evidence>
<comment type="similarity">
    <text evidence="2">Belongs to the acyltransferase 3 family.</text>
</comment>
<feature type="transmembrane region" description="Helical" evidence="7">
    <location>
        <begin position="228"/>
        <end position="248"/>
    </location>
</feature>
<keyword evidence="4 7" id="KW-0812">Transmembrane</keyword>